<organism evidence="2">
    <name type="scientific">Synechococcus elongatus PCC 11802</name>
    <dbReference type="NCBI Taxonomy" id="2283154"/>
    <lineage>
        <taxon>Bacteria</taxon>
        <taxon>Bacillati</taxon>
        <taxon>Cyanobacteriota</taxon>
        <taxon>Cyanophyceae</taxon>
        <taxon>Synechococcales</taxon>
        <taxon>Synechococcaceae</taxon>
        <taxon>Synechococcus</taxon>
    </lineage>
</organism>
<dbReference type="Pfam" id="PF03713">
    <property type="entry name" value="DUF305"/>
    <property type="match status" value="1"/>
</dbReference>
<accession>A0AAT9JWX6</accession>
<dbReference type="EMBL" id="CP034671">
    <property type="protein sequence ID" value="QFZ91822.2"/>
    <property type="molecule type" value="Genomic_DNA"/>
</dbReference>
<dbReference type="InterPro" id="IPR012347">
    <property type="entry name" value="Ferritin-like"/>
</dbReference>
<dbReference type="InterPro" id="IPR005183">
    <property type="entry name" value="DUF305_CopM-like"/>
</dbReference>
<dbReference type="AlphaFoldDB" id="A0AAT9JWX6"/>
<dbReference type="PANTHER" id="PTHR36933:SF1">
    <property type="entry name" value="SLL0788 PROTEIN"/>
    <property type="match status" value="1"/>
</dbReference>
<feature type="domain" description="DUF305" evidence="1">
    <location>
        <begin position="62"/>
        <end position="217"/>
    </location>
</feature>
<gene>
    <name evidence="2" type="ORF">EKO22_04960</name>
</gene>
<dbReference type="Gene3D" id="1.20.1260.10">
    <property type="match status" value="1"/>
</dbReference>
<proteinExistence type="predicted"/>
<dbReference type="RefSeq" id="WP_338438630.1">
    <property type="nucleotide sequence ID" value="NZ_CP034671.2"/>
</dbReference>
<name>A0AAT9JWX6_SYNEL</name>
<reference evidence="2" key="1">
    <citation type="submission" date="2024-01" db="EMBL/GenBank/DDBJ databases">
        <title>Synechococcus elongatus PCC 11802, a close yet different native of Synechococcus elongatus PCC 11801.</title>
        <authorList>
            <person name="Jaiswal D."/>
            <person name="Sengupta A."/>
            <person name="Sengupta S."/>
            <person name="Pakrasi H.B."/>
            <person name="Wangikar P."/>
        </authorList>
    </citation>
    <scope>NUCLEOTIDE SEQUENCE</scope>
    <source>
        <strain evidence="2">PCC 11802</strain>
    </source>
</reference>
<evidence type="ECO:0000313" key="2">
    <source>
        <dbReference type="EMBL" id="QFZ91822.2"/>
    </source>
</evidence>
<sequence length="222" mass="24426">MNRLVLLGGLAVSSTLIVAAIAATLPDPVKASSVESSAIAQGMGPPNNLGRPGLPGRMGNADQHFIVMMIPHHEGAIAMADLAIKQSQRPEIRALARAIQTTQAQEIREMQTWYRQWYGTEVPDWGDRGMGGWRNSSMVGGGMGCGAMGGMTGDLNALNTAPDFDRAFIEAMIPHHQMGVRMAQMVLMRSDRPEIQQIAQAIITAQNREIRQMQQWYRQWYP</sequence>
<evidence type="ECO:0000259" key="1">
    <source>
        <dbReference type="Pfam" id="PF03713"/>
    </source>
</evidence>
<protein>
    <submittedName>
        <fullName evidence="2">DUF305 domain-containing protein</fullName>
    </submittedName>
</protein>
<dbReference type="PANTHER" id="PTHR36933">
    <property type="entry name" value="SLL0788 PROTEIN"/>
    <property type="match status" value="1"/>
</dbReference>